<reference evidence="2" key="1">
    <citation type="journal article" date="2020" name="Cell">
        <title>Large-Scale Comparative Analyses of Tick Genomes Elucidate Their Genetic Diversity and Vector Capacities.</title>
        <authorList>
            <consortium name="Tick Genome and Microbiome Consortium (TIGMIC)"/>
            <person name="Jia N."/>
            <person name="Wang J."/>
            <person name="Shi W."/>
            <person name="Du L."/>
            <person name="Sun Y."/>
            <person name="Zhan W."/>
            <person name="Jiang J.F."/>
            <person name="Wang Q."/>
            <person name="Zhang B."/>
            <person name="Ji P."/>
            <person name="Bell-Sakyi L."/>
            <person name="Cui X.M."/>
            <person name="Yuan T.T."/>
            <person name="Jiang B.G."/>
            <person name="Yang W.F."/>
            <person name="Lam T.T."/>
            <person name="Chang Q.C."/>
            <person name="Ding S.J."/>
            <person name="Wang X.J."/>
            <person name="Zhu J.G."/>
            <person name="Ruan X.D."/>
            <person name="Zhao L."/>
            <person name="Wei J.T."/>
            <person name="Ye R.Z."/>
            <person name="Que T.C."/>
            <person name="Du C.H."/>
            <person name="Zhou Y.H."/>
            <person name="Cheng J.X."/>
            <person name="Dai P.F."/>
            <person name="Guo W.B."/>
            <person name="Han X.H."/>
            <person name="Huang E.J."/>
            <person name="Li L.F."/>
            <person name="Wei W."/>
            <person name="Gao Y.C."/>
            <person name="Liu J.Z."/>
            <person name="Shao H.Z."/>
            <person name="Wang X."/>
            <person name="Wang C.C."/>
            <person name="Yang T.C."/>
            <person name="Huo Q.B."/>
            <person name="Li W."/>
            <person name="Chen H.Y."/>
            <person name="Chen S.E."/>
            <person name="Zhou L.G."/>
            <person name="Ni X.B."/>
            <person name="Tian J.H."/>
            <person name="Sheng Y."/>
            <person name="Liu T."/>
            <person name="Pan Y.S."/>
            <person name="Xia L.Y."/>
            <person name="Li J."/>
            <person name="Zhao F."/>
            <person name="Cao W.C."/>
        </authorList>
    </citation>
    <scope>NUCLEOTIDE SEQUENCE</scope>
    <source>
        <strain evidence="2">Rsan-2018</strain>
    </source>
</reference>
<name>A0A9D4PMK6_RHISA</name>
<reference evidence="2" key="2">
    <citation type="submission" date="2021-09" db="EMBL/GenBank/DDBJ databases">
        <authorList>
            <person name="Jia N."/>
            <person name="Wang J."/>
            <person name="Shi W."/>
            <person name="Du L."/>
            <person name="Sun Y."/>
            <person name="Zhan W."/>
            <person name="Jiang J."/>
            <person name="Wang Q."/>
            <person name="Zhang B."/>
            <person name="Ji P."/>
            <person name="Sakyi L.B."/>
            <person name="Cui X."/>
            <person name="Yuan T."/>
            <person name="Jiang B."/>
            <person name="Yang W."/>
            <person name="Lam T.T.-Y."/>
            <person name="Chang Q."/>
            <person name="Ding S."/>
            <person name="Wang X."/>
            <person name="Zhu J."/>
            <person name="Ruan X."/>
            <person name="Zhao L."/>
            <person name="Wei J."/>
            <person name="Que T."/>
            <person name="Du C."/>
            <person name="Cheng J."/>
            <person name="Dai P."/>
            <person name="Han X."/>
            <person name="Huang E."/>
            <person name="Gao Y."/>
            <person name="Liu J."/>
            <person name="Shao H."/>
            <person name="Ye R."/>
            <person name="Li L."/>
            <person name="Wei W."/>
            <person name="Wang X."/>
            <person name="Wang C."/>
            <person name="Huo Q."/>
            <person name="Li W."/>
            <person name="Guo W."/>
            <person name="Chen H."/>
            <person name="Chen S."/>
            <person name="Zhou L."/>
            <person name="Zhou L."/>
            <person name="Ni X."/>
            <person name="Tian J."/>
            <person name="Zhou Y."/>
            <person name="Sheng Y."/>
            <person name="Liu T."/>
            <person name="Pan Y."/>
            <person name="Xia L."/>
            <person name="Li J."/>
            <person name="Zhao F."/>
            <person name="Cao W."/>
        </authorList>
    </citation>
    <scope>NUCLEOTIDE SEQUENCE</scope>
    <source>
        <strain evidence="2">Rsan-2018</strain>
        <tissue evidence="2">Larvae</tissue>
    </source>
</reference>
<keyword evidence="3" id="KW-1185">Reference proteome</keyword>
<protein>
    <submittedName>
        <fullName evidence="2">Uncharacterized protein</fullName>
    </submittedName>
</protein>
<evidence type="ECO:0000256" key="1">
    <source>
        <dbReference type="SAM" id="MobiDB-lite"/>
    </source>
</evidence>
<gene>
    <name evidence="2" type="ORF">HPB52_014965</name>
</gene>
<feature type="region of interest" description="Disordered" evidence="1">
    <location>
        <begin position="29"/>
        <end position="62"/>
    </location>
</feature>
<evidence type="ECO:0000313" key="2">
    <source>
        <dbReference type="EMBL" id="KAH7947661.1"/>
    </source>
</evidence>
<organism evidence="2 3">
    <name type="scientific">Rhipicephalus sanguineus</name>
    <name type="common">Brown dog tick</name>
    <name type="synonym">Ixodes sanguineus</name>
    <dbReference type="NCBI Taxonomy" id="34632"/>
    <lineage>
        <taxon>Eukaryota</taxon>
        <taxon>Metazoa</taxon>
        <taxon>Ecdysozoa</taxon>
        <taxon>Arthropoda</taxon>
        <taxon>Chelicerata</taxon>
        <taxon>Arachnida</taxon>
        <taxon>Acari</taxon>
        <taxon>Parasitiformes</taxon>
        <taxon>Ixodida</taxon>
        <taxon>Ixodoidea</taxon>
        <taxon>Ixodidae</taxon>
        <taxon>Rhipicephalinae</taxon>
        <taxon>Rhipicephalus</taxon>
        <taxon>Rhipicephalus</taxon>
    </lineage>
</organism>
<comment type="caution">
    <text evidence="2">The sequence shown here is derived from an EMBL/GenBank/DDBJ whole genome shotgun (WGS) entry which is preliminary data.</text>
</comment>
<sequence>MRRPAVVVDNLASCDRCCASAILSGVASSPGLEPNSAKRNSWWQRWDGGPPGALRQQSDPGPGFVPSASPAVSCHAMHSTFPHIGLRDHRTLRASVKDASFDFKTENSHLSSDGQTSLRRIFEQGSPSTLALLCTSELPIKRAAG</sequence>
<dbReference type="AlphaFoldDB" id="A0A9D4PMK6"/>
<accession>A0A9D4PMK6</accession>
<proteinExistence type="predicted"/>
<dbReference type="EMBL" id="JABSTV010001252">
    <property type="protein sequence ID" value="KAH7947661.1"/>
    <property type="molecule type" value="Genomic_DNA"/>
</dbReference>
<dbReference type="VEuPathDB" id="VectorBase:RSAN_038090"/>
<evidence type="ECO:0000313" key="3">
    <source>
        <dbReference type="Proteomes" id="UP000821837"/>
    </source>
</evidence>
<dbReference type="Proteomes" id="UP000821837">
    <property type="component" value="Chromosome 6"/>
</dbReference>